<dbReference type="InterPro" id="IPR023696">
    <property type="entry name" value="Ureohydrolase_dom_sf"/>
</dbReference>
<evidence type="ECO:0000256" key="13">
    <source>
        <dbReference type="SAM" id="MobiDB-lite"/>
    </source>
</evidence>
<dbReference type="SUPFAM" id="SSF52768">
    <property type="entry name" value="Arginase/deacetylase"/>
    <property type="match status" value="1"/>
</dbReference>
<evidence type="ECO:0000256" key="3">
    <source>
        <dbReference type="ARBA" id="ARBA00022801"/>
    </source>
</evidence>
<dbReference type="EC" id="3.5.1.98" evidence="2 9"/>
<feature type="compositionally biased region" description="Basic and acidic residues" evidence="13">
    <location>
        <begin position="454"/>
        <end position="483"/>
    </location>
</feature>
<reference evidence="15" key="1">
    <citation type="submission" date="2020-05" db="EMBL/GenBank/DDBJ databases">
        <title>Phylogenomic resolution of chytrid fungi.</title>
        <authorList>
            <person name="Stajich J.E."/>
            <person name="Amses K."/>
            <person name="Simmons R."/>
            <person name="Seto K."/>
            <person name="Myers J."/>
            <person name="Bonds A."/>
            <person name="Quandt C.A."/>
            <person name="Barry K."/>
            <person name="Liu P."/>
            <person name="Grigoriev I."/>
            <person name="Longcore J.E."/>
            <person name="James T.Y."/>
        </authorList>
    </citation>
    <scope>NUCLEOTIDE SEQUENCE</scope>
    <source>
        <strain evidence="15">JEL0379</strain>
    </source>
</reference>
<evidence type="ECO:0000256" key="6">
    <source>
        <dbReference type="ARBA" id="ARBA00023163"/>
    </source>
</evidence>
<dbReference type="EMBL" id="JADGJQ010000038">
    <property type="protein sequence ID" value="KAJ3176754.1"/>
    <property type="molecule type" value="Genomic_DNA"/>
</dbReference>
<feature type="compositionally biased region" description="Basic and acidic residues" evidence="13">
    <location>
        <begin position="7"/>
        <end position="18"/>
    </location>
</feature>
<dbReference type="GO" id="GO:0070210">
    <property type="term" value="C:Rpd3L-Expanded complex"/>
    <property type="evidence" value="ECO:0007669"/>
    <property type="project" value="TreeGrafter"/>
</dbReference>
<feature type="region of interest" description="Disordered" evidence="13">
    <location>
        <begin position="1"/>
        <end position="23"/>
    </location>
</feature>
<evidence type="ECO:0000313" key="16">
    <source>
        <dbReference type="Proteomes" id="UP001212152"/>
    </source>
</evidence>
<accession>A0AAD5TI85</accession>
<dbReference type="GO" id="GO:0046872">
    <property type="term" value="F:metal ion binding"/>
    <property type="evidence" value="ECO:0007669"/>
    <property type="project" value="UniProtKB-KW"/>
</dbReference>
<comment type="similarity">
    <text evidence="8 9">Belongs to the histone deacetylase family. HD Type 1 subfamily.</text>
</comment>
<dbReference type="AlphaFoldDB" id="A0AAD5TI85"/>
<comment type="subcellular location">
    <subcellularLocation>
        <location evidence="1 9">Nucleus</location>
    </subcellularLocation>
</comment>
<evidence type="ECO:0000313" key="15">
    <source>
        <dbReference type="EMBL" id="KAJ3176754.1"/>
    </source>
</evidence>
<feature type="binding site" evidence="12">
    <location>
        <position position="296"/>
    </location>
    <ligand>
        <name>a divalent metal cation</name>
        <dbReference type="ChEBI" id="CHEBI:60240"/>
    </ligand>
</feature>
<feature type="binding site" evidence="11">
    <location>
        <position position="180"/>
    </location>
    <ligand>
        <name>substrate</name>
    </ligand>
</feature>
<dbReference type="GO" id="GO:0141221">
    <property type="term" value="F:histone deacetylase activity, hydrolytic mechanism"/>
    <property type="evidence" value="ECO:0007669"/>
    <property type="project" value="UniProtKB-EC"/>
</dbReference>
<organism evidence="15 16">
    <name type="scientific">Geranomyces variabilis</name>
    <dbReference type="NCBI Taxonomy" id="109894"/>
    <lineage>
        <taxon>Eukaryota</taxon>
        <taxon>Fungi</taxon>
        <taxon>Fungi incertae sedis</taxon>
        <taxon>Chytridiomycota</taxon>
        <taxon>Chytridiomycota incertae sedis</taxon>
        <taxon>Chytridiomycetes</taxon>
        <taxon>Spizellomycetales</taxon>
        <taxon>Powellomycetaceae</taxon>
        <taxon>Geranomyces</taxon>
    </lineage>
</organism>
<protein>
    <recommendedName>
        <fullName evidence="2 9">Histone deacetylase</fullName>
        <ecNumber evidence="2 9">3.5.1.98</ecNumber>
    </recommendedName>
</protein>
<evidence type="ECO:0000259" key="14">
    <source>
        <dbReference type="Pfam" id="PF00850"/>
    </source>
</evidence>
<dbReference type="GO" id="GO:0034967">
    <property type="term" value="C:Set3 complex"/>
    <property type="evidence" value="ECO:0007669"/>
    <property type="project" value="UniProtKB-ARBA"/>
</dbReference>
<evidence type="ECO:0000256" key="8">
    <source>
        <dbReference type="ARBA" id="ARBA00061569"/>
    </source>
</evidence>
<dbReference type="Pfam" id="PF00850">
    <property type="entry name" value="Hist_deacetyl"/>
    <property type="match status" value="1"/>
</dbReference>
<dbReference type="PANTHER" id="PTHR10625">
    <property type="entry name" value="HISTONE DEACETYLASE HDAC1-RELATED"/>
    <property type="match status" value="1"/>
</dbReference>
<gene>
    <name evidence="15" type="primary">HDAC3</name>
    <name evidence="15" type="ORF">HDU87_004893</name>
</gene>
<comment type="caution">
    <text evidence="15">The sequence shown here is derived from an EMBL/GenBank/DDBJ whole genome shotgun (WGS) entry which is preliminary data.</text>
</comment>
<feature type="active site" description="Proton acceptor" evidence="10">
    <location>
        <position position="172"/>
    </location>
</feature>
<feature type="binding site" evidence="11">
    <location>
        <position position="130"/>
    </location>
    <ligand>
        <name>substrate</name>
    </ligand>
</feature>
<dbReference type="PIRSF" id="PIRSF037913">
    <property type="entry name" value="His_deacetylse_1"/>
    <property type="match status" value="1"/>
</dbReference>
<keyword evidence="5 9" id="KW-0805">Transcription regulation</keyword>
<evidence type="ECO:0000256" key="5">
    <source>
        <dbReference type="ARBA" id="ARBA00023015"/>
    </source>
</evidence>
<dbReference type="Proteomes" id="UP001212152">
    <property type="component" value="Unassembled WGS sequence"/>
</dbReference>
<feature type="binding site" evidence="11">
    <location>
        <position position="335"/>
    </location>
    <ligand>
        <name>substrate</name>
    </ligand>
</feature>
<feature type="binding site" evidence="12">
    <location>
        <position position="207"/>
    </location>
    <ligand>
        <name>a divalent metal cation</name>
        <dbReference type="ChEBI" id="CHEBI:60240"/>
    </ligand>
</feature>
<dbReference type="PRINTS" id="PR01270">
    <property type="entry name" value="HDASUPER"/>
</dbReference>
<dbReference type="InterPro" id="IPR003084">
    <property type="entry name" value="HDAC_I/II"/>
</dbReference>
<dbReference type="PANTHER" id="PTHR10625:SF36">
    <property type="entry name" value="HISTONE DEACETYLASE 3"/>
    <property type="match status" value="1"/>
</dbReference>
<sequence>MSKRHQFQFDHDARKDKGAPVPPADLGLNLSAVGKHSKDKVAYFYQEETSAFHYGEGHPMKPARLALTHNLVFGYRLHEHMSCFRSRSATDEEVTKYHSADYIECLKRLTPDNYRLFDSWTSRYNLAVDDCPIFDGVYDFCLMYAGASLDAARKLSAGVADIAVNWSGGLHHAKKWEASGFCYVNDIVLAILELLRIHPRVVYIDIDVHHGDGVQEAFYRSNRVMTVSFHRYDGSFFPGTGKIEEKGVGVGKNYAINVPLTEFIDDNSYGYIFRNVMTDVMTSFRPTAIVLQCGADSLAKDRLGSFNLSIAGHGQCLQFMKTFDLPILVLGGGGYTIRNVARAWTYETSVAIGADLPNELPDNAYMSHFGPDYVLHSPIKDPSAENTNQRQKLDHIREKIREYLRDVEHAPSVQMMELPPGLDRLHEPGDWEADKNADLYPDFREDIGVFSNTRPERQKTTTDQREHYAGDRDNDGDMGRFDSMDEDVDVSF</sequence>
<keyword evidence="16" id="KW-1185">Reference proteome</keyword>
<evidence type="ECO:0000256" key="4">
    <source>
        <dbReference type="ARBA" id="ARBA00022853"/>
    </source>
</evidence>
<dbReference type="GO" id="GO:0040029">
    <property type="term" value="P:epigenetic regulation of gene expression"/>
    <property type="evidence" value="ECO:0007669"/>
    <property type="project" value="TreeGrafter"/>
</dbReference>
<comment type="catalytic activity">
    <reaction evidence="9">
        <text>N(6)-acetyl-L-lysyl-[histone] + H2O = L-lysyl-[histone] + acetate</text>
        <dbReference type="Rhea" id="RHEA:58196"/>
        <dbReference type="Rhea" id="RHEA-COMP:9845"/>
        <dbReference type="Rhea" id="RHEA-COMP:11338"/>
        <dbReference type="ChEBI" id="CHEBI:15377"/>
        <dbReference type="ChEBI" id="CHEBI:29969"/>
        <dbReference type="ChEBI" id="CHEBI:30089"/>
        <dbReference type="ChEBI" id="CHEBI:61930"/>
        <dbReference type="EC" id="3.5.1.98"/>
    </reaction>
</comment>
<dbReference type="InterPro" id="IPR023801">
    <property type="entry name" value="His_deacetylse_dom"/>
</dbReference>
<dbReference type="InterPro" id="IPR037138">
    <property type="entry name" value="His_deacetylse_dom_sf"/>
</dbReference>
<keyword evidence="12" id="KW-0479">Metal-binding</keyword>
<dbReference type="FunFam" id="3.40.800.20:FF:000007">
    <property type="entry name" value="Histone deacetylase"/>
    <property type="match status" value="1"/>
</dbReference>
<evidence type="ECO:0000256" key="2">
    <source>
        <dbReference type="ARBA" id="ARBA00012111"/>
    </source>
</evidence>
<keyword evidence="6 9" id="KW-0804">Transcription</keyword>
<dbReference type="PRINTS" id="PR01271">
    <property type="entry name" value="HISDACETLASE"/>
</dbReference>
<feature type="binding site" evidence="12">
    <location>
        <position position="209"/>
    </location>
    <ligand>
        <name>a divalent metal cation</name>
        <dbReference type="ChEBI" id="CHEBI:60240"/>
    </ligand>
</feature>
<evidence type="ECO:0000256" key="11">
    <source>
        <dbReference type="PIRSR" id="PIRSR037913-2"/>
    </source>
</evidence>
<evidence type="ECO:0000256" key="10">
    <source>
        <dbReference type="PIRSR" id="PIRSR037913-1"/>
    </source>
</evidence>
<dbReference type="InterPro" id="IPR000286">
    <property type="entry name" value="HDACs"/>
</dbReference>
<name>A0AAD5TI85_9FUNG</name>
<keyword evidence="4 9" id="KW-0156">Chromatin regulator</keyword>
<feature type="domain" description="Histone deacetylase" evidence="14">
    <location>
        <begin position="58"/>
        <end position="349"/>
    </location>
</feature>
<evidence type="ECO:0000256" key="12">
    <source>
        <dbReference type="PIRSR" id="PIRSR037913-3"/>
    </source>
</evidence>
<feature type="region of interest" description="Disordered" evidence="13">
    <location>
        <begin position="448"/>
        <end position="492"/>
    </location>
</feature>
<keyword evidence="3 9" id="KW-0378">Hydrolase</keyword>
<keyword evidence="7 9" id="KW-0539">Nucleus</keyword>
<proteinExistence type="inferred from homology"/>
<evidence type="ECO:0000256" key="9">
    <source>
        <dbReference type="PIRNR" id="PIRNR037913"/>
    </source>
</evidence>
<evidence type="ECO:0000256" key="1">
    <source>
        <dbReference type="ARBA" id="ARBA00004123"/>
    </source>
</evidence>
<dbReference type="Gene3D" id="3.40.800.20">
    <property type="entry name" value="Histone deacetylase domain"/>
    <property type="match status" value="1"/>
</dbReference>
<evidence type="ECO:0000256" key="7">
    <source>
        <dbReference type="ARBA" id="ARBA00023242"/>
    </source>
</evidence>